<gene>
    <name evidence="1" type="ORF">U9M48_009756</name>
</gene>
<dbReference type="AlphaFoldDB" id="A0AAQ3ST92"/>
<dbReference type="EMBL" id="CP144746">
    <property type="protein sequence ID" value="WVZ59642.1"/>
    <property type="molecule type" value="Genomic_DNA"/>
</dbReference>
<accession>A0AAQ3ST92</accession>
<proteinExistence type="predicted"/>
<dbReference type="Proteomes" id="UP001341281">
    <property type="component" value="Chromosome 02"/>
</dbReference>
<reference evidence="1 2" key="1">
    <citation type="submission" date="2024-02" db="EMBL/GenBank/DDBJ databases">
        <title>High-quality chromosome-scale genome assembly of Pensacola bahiagrass (Paspalum notatum Flugge var. saurae).</title>
        <authorList>
            <person name="Vega J.M."/>
            <person name="Podio M."/>
            <person name="Orjuela J."/>
            <person name="Siena L.A."/>
            <person name="Pessino S.C."/>
            <person name="Combes M.C."/>
            <person name="Mariac C."/>
            <person name="Albertini E."/>
            <person name="Pupilli F."/>
            <person name="Ortiz J.P.A."/>
            <person name="Leblanc O."/>
        </authorList>
    </citation>
    <scope>NUCLEOTIDE SEQUENCE [LARGE SCALE GENOMIC DNA]</scope>
    <source>
        <strain evidence="1">R1</strain>
        <tissue evidence="1">Leaf</tissue>
    </source>
</reference>
<protein>
    <submittedName>
        <fullName evidence="1">Uncharacterized protein</fullName>
    </submittedName>
</protein>
<name>A0AAQ3ST92_PASNO</name>
<evidence type="ECO:0000313" key="2">
    <source>
        <dbReference type="Proteomes" id="UP001341281"/>
    </source>
</evidence>
<evidence type="ECO:0000313" key="1">
    <source>
        <dbReference type="EMBL" id="WVZ59642.1"/>
    </source>
</evidence>
<sequence>MLVALKMDFQAGEELGLSGCVASATCIDQNAFSSQLGNSIGATRVRNSIGEQLSPDPENEQVQDMMEKIRLKFRVTAFHLGAVGVR</sequence>
<organism evidence="1 2">
    <name type="scientific">Paspalum notatum var. saurae</name>
    <dbReference type="NCBI Taxonomy" id="547442"/>
    <lineage>
        <taxon>Eukaryota</taxon>
        <taxon>Viridiplantae</taxon>
        <taxon>Streptophyta</taxon>
        <taxon>Embryophyta</taxon>
        <taxon>Tracheophyta</taxon>
        <taxon>Spermatophyta</taxon>
        <taxon>Magnoliopsida</taxon>
        <taxon>Liliopsida</taxon>
        <taxon>Poales</taxon>
        <taxon>Poaceae</taxon>
        <taxon>PACMAD clade</taxon>
        <taxon>Panicoideae</taxon>
        <taxon>Andropogonodae</taxon>
        <taxon>Paspaleae</taxon>
        <taxon>Paspalinae</taxon>
        <taxon>Paspalum</taxon>
    </lineage>
</organism>
<keyword evidence="2" id="KW-1185">Reference proteome</keyword>
<feature type="non-terminal residue" evidence="1">
    <location>
        <position position="86"/>
    </location>
</feature>